<dbReference type="AlphaFoldDB" id="A0A1H4F470"/>
<reference evidence="2" key="1">
    <citation type="submission" date="2016-10" db="EMBL/GenBank/DDBJ databases">
        <authorList>
            <person name="Varghese N."/>
            <person name="Submissions S."/>
        </authorList>
    </citation>
    <scope>NUCLEOTIDE SEQUENCE [LARGE SCALE GENOMIC DNA]</scope>
    <source>
        <strain evidence="2">DSM 23920</strain>
    </source>
</reference>
<dbReference type="EMBL" id="FNRL01000022">
    <property type="protein sequence ID" value="SEA92125.1"/>
    <property type="molecule type" value="Genomic_DNA"/>
</dbReference>
<proteinExistence type="predicted"/>
<dbReference type="Proteomes" id="UP000199656">
    <property type="component" value="Unassembled WGS sequence"/>
</dbReference>
<gene>
    <name evidence="1" type="ORF">SAMN05660909_04159</name>
</gene>
<protein>
    <submittedName>
        <fullName evidence="1">Uncharacterized protein</fullName>
    </submittedName>
</protein>
<name>A0A1H4F470_9BACT</name>
<sequence length="39" mass="4294">MKTNLIHFQGGYATTVIRAVIASTRIVLISDGEADVYRI</sequence>
<organism evidence="1 2">
    <name type="scientific">Chitinophaga terrae</name>
    <name type="common">ex Kim and Jung 2007</name>
    <dbReference type="NCBI Taxonomy" id="408074"/>
    <lineage>
        <taxon>Bacteria</taxon>
        <taxon>Pseudomonadati</taxon>
        <taxon>Bacteroidota</taxon>
        <taxon>Chitinophagia</taxon>
        <taxon>Chitinophagales</taxon>
        <taxon>Chitinophagaceae</taxon>
        <taxon>Chitinophaga</taxon>
    </lineage>
</organism>
<evidence type="ECO:0000313" key="1">
    <source>
        <dbReference type="EMBL" id="SEA92125.1"/>
    </source>
</evidence>
<accession>A0A1H4F470</accession>
<dbReference type="STRING" id="408074.SAMN05660909_04159"/>
<evidence type="ECO:0000313" key="2">
    <source>
        <dbReference type="Proteomes" id="UP000199656"/>
    </source>
</evidence>
<keyword evidence="2" id="KW-1185">Reference proteome</keyword>